<feature type="compositionally biased region" description="Pro residues" evidence="1">
    <location>
        <begin position="7"/>
        <end position="20"/>
    </location>
</feature>
<evidence type="ECO:0000256" key="1">
    <source>
        <dbReference type="SAM" id="MobiDB-lite"/>
    </source>
</evidence>
<feature type="compositionally biased region" description="Low complexity" evidence="1">
    <location>
        <begin position="21"/>
        <end position="36"/>
    </location>
</feature>
<evidence type="ECO:0000313" key="3">
    <source>
        <dbReference type="Proteomes" id="UP000054549"/>
    </source>
</evidence>
<proteinExistence type="predicted"/>
<evidence type="ECO:0000313" key="2">
    <source>
        <dbReference type="EMBL" id="KIL54261.1"/>
    </source>
</evidence>
<dbReference type="EMBL" id="KN818852">
    <property type="protein sequence ID" value="KIL54261.1"/>
    <property type="molecule type" value="Genomic_DNA"/>
</dbReference>
<feature type="region of interest" description="Disordered" evidence="1">
    <location>
        <begin position="1"/>
        <end position="84"/>
    </location>
</feature>
<keyword evidence="3" id="KW-1185">Reference proteome</keyword>
<protein>
    <submittedName>
        <fullName evidence="2">Uncharacterized protein</fullName>
    </submittedName>
</protein>
<organism evidence="2 3">
    <name type="scientific">Amanita muscaria (strain Koide BX008)</name>
    <dbReference type="NCBI Taxonomy" id="946122"/>
    <lineage>
        <taxon>Eukaryota</taxon>
        <taxon>Fungi</taxon>
        <taxon>Dikarya</taxon>
        <taxon>Basidiomycota</taxon>
        <taxon>Agaricomycotina</taxon>
        <taxon>Agaricomycetes</taxon>
        <taxon>Agaricomycetidae</taxon>
        <taxon>Agaricales</taxon>
        <taxon>Pluteineae</taxon>
        <taxon>Amanitaceae</taxon>
        <taxon>Amanita</taxon>
    </lineage>
</organism>
<reference evidence="2 3" key="1">
    <citation type="submission" date="2014-04" db="EMBL/GenBank/DDBJ databases">
        <title>Evolutionary Origins and Diversification of the Mycorrhizal Mutualists.</title>
        <authorList>
            <consortium name="DOE Joint Genome Institute"/>
            <consortium name="Mycorrhizal Genomics Consortium"/>
            <person name="Kohler A."/>
            <person name="Kuo A."/>
            <person name="Nagy L.G."/>
            <person name="Floudas D."/>
            <person name="Copeland A."/>
            <person name="Barry K.W."/>
            <person name="Cichocki N."/>
            <person name="Veneault-Fourrey C."/>
            <person name="LaButti K."/>
            <person name="Lindquist E.A."/>
            <person name="Lipzen A."/>
            <person name="Lundell T."/>
            <person name="Morin E."/>
            <person name="Murat C."/>
            <person name="Riley R."/>
            <person name="Ohm R."/>
            <person name="Sun H."/>
            <person name="Tunlid A."/>
            <person name="Henrissat B."/>
            <person name="Grigoriev I.V."/>
            <person name="Hibbett D.S."/>
            <person name="Martin F."/>
        </authorList>
    </citation>
    <scope>NUCLEOTIDE SEQUENCE [LARGE SCALE GENOMIC DNA]</scope>
    <source>
        <strain evidence="2 3">Koide BX008</strain>
    </source>
</reference>
<dbReference type="AlphaFoldDB" id="A0A0C2WCE3"/>
<sequence>MYSRTPVPLPQLSPSLPPSPSQSSPLSLSLPTTSPSAMGKSPTGVTPKEIPTPEPPTSPRWIPVSPSTLTVTPPPSTPSSPAPLVTPELSFTPVIPPGPFNPAAIIIPRGIHRARSQALKEIYERLLLSNSMRERVHQVIGILWNYGNMTAITQGGNPTLFDFLEIFQEHH</sequence>
<dbReference type="Proteomes" id="UP000054549">
    <property type="component" value="Unassembled WGS sequence"/>
</dbReference>
<accession>A0A0C2WCE3</accession>
<dbReference type="InParanoid" id="A0A0C2WCE3"/>
<name>A0A0C2WCE3_AMAMK</name>
<feature type="compositionally biased region" description="Low complexity" evidence="1">
    <location>
        <begin position="59"/>
        <end position="71"/>
    </location>
</feature>
<gene>
    <name evidence="2" type="ORF">M378DRAFT_19080</name>
</gene>
<dbReference type="HOGENOM" id="CLU_1562480_0_0_1"/>
<feature type="compositionally biased region" description="Pro residues" evidence="1">
    <location>
        <begin position="72"/>
        <end position="81"/>
    </location>
</feature>